<protein>
    <submittedName>
        <fullName evidence="1">Uncharacterized protein</fullName>
    </submittedName>
</protein>
<dbReference type="KEGG" id="psi:S70_04690"/>
<reference evidence="1 2" key="1">
    <citation type="journal article" date="2012" name="J. Bacteriol.">
        <title>Complete Genome Sequence of Providencia stuartii Clinical Isolate MRSN 2154.</title>
        <authorList>
            <person name="Clifford R.J."/>
            <person name="Hang J."/>
            <person name="Riley M.C."/>
            <person name="Onmus-Leone F."/>
            <person name="Kuschner R.A."/>
            <person name="Lesho E.P."/>
            <person name="Waterman P.E."/>
        </authorList>
    </citation>
    <scope>NUCLEOTIDE SEQUENCE [LARGE SCALE GENOMIC DNA]</scope>
    <source>
        <strain evidence="1 2">MRSN 2154</strain>
    </source>
</reference>
<dbReference type="RefSeq" id="WP_014656518.1">
    <property type="nucleotide sequence ID" value="NC_017731.1"/>
</dbReference>
<dbReference type="HOGENOM" id="CLU_2721344_0_0_6"/>
<dbReference type="EMBL" id="CP003488">
    <property type="protein sequence ID" value="AFH92818.1"/>
    <property type="molecule type" value="Genomic_DNA"/>
</dbReference>
<reference evidence="2" key="2">
    <citation type="submission" date="2012-04" db="EMBL/GenBank/DDBJ databases">
        <title>Complete genome sequence of Providencia stuartii clinical isolate MRSN 2154.</title>
        <authorList>
            <person name="Clifford R.J."/>
            <person name="Hang J."/>
            <person name="Riley M.C."/>
            <person name="Onmus-Leone F."/>
            <person name="Kuschner R.A."/>
            <person name="Lesho E.P."/>
            <person name="Waterman P.E."/>
        </authorList>
    </citation>
    <scope>NUCLEOTIDE SEQUENCE [LARGE SCALE GENOMIC DNA]</scope>
    <source>
        <strain evidence="2">MRSN 2154</strain>
    </source>
</reference>
<name>A0A140NJI5_PROSM</name>
<gene>
    <name evidence="1" type="ordered locus">S70_04690</name>
</gene>
<dbReference type="Proteomes" id="UP000005012">
    <property type="component" value="Chromosome"/>
</dbReference>
<accession>A0A140NJI5</accession>
<dbReference type="OrthoDB" id="6477159at2"/>
<dbReference type="AlphaFoldDB" id="A0A140NJI5"/>
<evidence type="ECO:0000313" key="2">
    <source>
        <dbReference type="Proteomes" id="UP000005012"/>
    </source>
</evidence>
<dbReference type="PATRIC" id="fig|1157951.4.peg.929"/>
<evidence type="ECO:0000313" key="1">
    <source>
        <dbReference type="EMBL" id="AFH92818.1"/>
    </source>
</evidence>
<organism evidence="1 2">
    <name type="scientific">Providencia stuartii (strain MRSN 2154)</name>
    <dbReference type="NCBI Taxonomy" id="1157951"/>
    <lineage>
        <taxon>Bacteria</taxon>
        <taxon>Pseudomonadati</taxon>
        <taxon>Pseudomonadota</taxon>
        <taxon>Gammaproteobacteria</taxon>
        <taxon>Enterobacterales</taxon>
        <taxon>Morganellaceae</taxon>
        <taxon>Providencia</taxon>
    </lineage>
</organism>
<sequence length="71" mass="8377">MSKNRLSKTAQGFRGMNAAQAMQMERNERQSYLNCKTFTNQYQIGPDTIKMPLNRSMRRYAKRMKINIEKA</sequence>
<proteinExistence type="predicted"/>